<reference evidence="3" key="1">
    <citation type="submission" date="2014-11" db="EMBL/GenBank/DDBJ databases">
        <title>Genome sequencing of Roseivirga sp. D-25.</title>
        <authorList>
            <person name="Selvaratnam C."/>
            <person name="Thevarajoo S."/>
            <person name="Goh K.M."/>
            <person name="Eee R."/>
            <person name="Chan K.-G."/>
            <person name="Chong C.S."/>
        </authorList>
    </citation>
    <scope>NUCLEOTIDE SEQUENCE [LARGE SCALE GENOMIC DNA]</scope>
    <source>
        <strain evidence="3">D-25</strain>
    </source>
</reference>
<feature type="chain" id="PRO_5005580025" description="Outer membrane protein beta-barrel domain-containing protein" evidence="1">
    <location>
        <begin position="32"/>
        <end position="519"/>
    </location>
</feature>
<dbReference type="AlphaFoldDB" id="A0A0L8AHQ3"/>
<dbReference type="EMBL" id="JSVA01000017">
    <property type="protein sequence ID" value="KOF01918.1"/>
    <property type="molecule type" value="Genomic_DNA"/>
</dbReference>
<keyword evidence="3" id="KW-1185">Reference proteome</keyword>
<gene>
    <name evidence="2" type="ORF">OB69_14345</name>
</gene>
<dbReference type="RefSeq" id="WP_053224436.1">
    <property type="nucleotide sequence ID" value="NZ_JSVA01000017.1"/>
</dbReference>
<evidence type="ECO:0000256" key="1">
    <source>
        <dbReference type="SAM" id="SignalP"/>
    </source>
</evidence>
<dbReference type="PATRIC" id="fig|1566026.4.peg.1181"/>
<proteinExistence type="predicted"/>
<name>A0A0L8AHQ3_9BACT</name>
<evidence type="ECO:0000313" key="2">
    <source>
        <dbReference type="EMBL" id="KOF01918.1"/>
    </source>
</evidence>
<accession>A0A0L8AHQ3</accession>
<dbReference type="OrthoDB" id="1154025at2"/>
<protein>
    <recommendedName>
        <fullName evidence="4">Outer membrane protein beta-barrel domain-containing protein</fullName>
    </recommendedName>
</protein>
<organism evidence="2 3">
    <name type="scientific">Roseivirga seohaensis subsp. aquiponti</name>
    <dbReference type="NCBI Taxonomy" id="1566026"/>
    <lineage>
        <taxon>Bacteria</taxon>
        <taxon>Pseudomonadati</taxon>
        <taxon>Bacteroidota</taxon>
        <taxon>Cytophagia</taxon>
        <taxon>Cytophagales</taxon>
        <taxon>Roseivirgaceae</taxon>
        <taxon>Roseivirga</taxon>
    </lineage>
</organism>
<dbReference type="Proteomes" id="UP000036908">
    <property type="component" value="Unassembled WGS sequence"/>
</dbReference>
<sequence>MKNPINQHIALGARHFLACLFFLVFSAPLFAQTSTITTKIEDIDYKIEASTDKGTYEIKISDGDQFDVTRTTNYFTLSAFKSMVVNEHINNKKARKIAAGDLTPLVVNIDTILAAENQNLSDSFLELISTLYNTPDSGQKIAEITLMDKVYLRDKSNNIVDSLRVGSAQLVFEDGTIKNIIIELSNSTGEKVIFSNIYSIGVSTRANILNFNNISLNPELSKEYDPIKLSEVIKYERKVDLRTNDFSPADVAILLYPKKTQELFKAPSAKLFQLNFFSDFVGLNENNPNGLVQLEFTKRINLWTKRTDAWFNSGKGWFTHLLPSLEISKIEENNRSIELSQFNDGGQITNYLNPLELYRYSYARISNEINIYDLQGPSVSIHLNAFGGIGITNVKDTVLVNTVETAYDENVNTLMYGANIKFLFNPESRWSYQLSSKFTKLKPLSDNFNFASVEKNVYNEKANDMITTWEFLLSWNTGSDNQIFGRFRFNHELKYLNNNFTEFQIGYSVFLKTSQVSKK</sequence>
<feature type="signal peptide" evidence="1">
    <location>
        <begin position="1"/>
        <end position="31"/>
    </location>
</feature>
<comment type="caution">
    <text evidence="2">The sequence shown here is derived from an EMBL/GenBank/DDBJ whole genome shotgun (WGS) entry which is preliminary data.</text>
</comment>
<evidence type="ECO:0008006" key="4">
    <source>
        <dbReference type="Google" id="ProtNLM"/>
    </source>
</evidence>
<evidence type="ECO:0000313" key="3">
    <source>
        <dbReference type="Proteomes" id="UP000036908"/>
    </source>
</evidence>
<keyword evidence="1" id="KW-0732">Signal</keyword>